<dbReference type="SUPFAM" id="SSF54975">
    <property type="entry name" value="Acylphosphatase/BLUF domain-like"/>
    <property type="match status" value="1"/>
</dbReference>
<accession>A0A9X1R151</accession>
<dbReference type="RefSeq" id="WP_237604061.1">
    <property type="nucleotide sequence ID" value="NZ_JAIRBA010000039.1"/>
</dbReference>
<dbReference type="EMBL" id="JAIRBA010000039">
    <property type="protein sequence ID" value="MCG2420284.1"/>
    <property type="molecule type" value="Genomic_DNA"/>
</dbReference>
<dbReference type="GO" id="GO:0071949">
    <property type="term" value="F:FAD binding"/>
    <property type="evidence" value="ECO:0007669"/>
    <property type="project" value="InterPro"/>
</dbReference>
<dbReference type="Gene3D" id="3.30.70.100">
    <property type="match status" value="1"/>
</dbReference>
<dbReference type="PROSITE" id="PS50925">
    <property type="entry name" value="BLUF"/>
    <property type="match status" value="1"/>
</dbReference>
<evidence type="ECO:0000313" key="3">
    <source>
        <dbReference type="Proteomes" id="UP001139461"/>
    </source>
</evidence>
<comment type="caution">
    <text evidence="2">The sequence shown here is derived from an EMBL/GenBank/DDBJ whole genome shotgun (WGS) entry which is preliminary data.</text>
</comment>
<dbReference type="Pfam" id="PF04940">
    <property type="entry name" value="BLUF"/>
    <property type="match status" value="1"/>
</dbReference>
<sequence>MKRLYTICYVSKAAENTTIDDIKDIFKVTEEANNASGISGILLHSFDNFFQVLEGDKRIVERLFEDKIKKDTRHHDIYEVFNKDMETPIFSTYLSQFLTITTSVQLDEIRKYLSANRTNSTSDKLSRLLKPFMIFDN</sequence>
<dbReference type="AlphaFoldDB" id="A0A9X1R151"/>
<dbReference type="SMART" id="SM01034">
    <property type="entry name" value="BLUF"/>
    <property type="match status" value="1"/>
</dbReference>
<evidence type="ECO:0000259" key="1">
    <source>
        <dbReference type="PROSITE" id="PS50925"/>
    </source>
</evidence>
<name>A0A9X1R151_9FLAO</name>
<proteinExistence type="predicted"/>
<dbReference type="InterPro" id="IPR007024">
    <property type="entry name" value="BLUF_domain"/>
</dbReference>
<dbReference type="InterPro" id="IPR036046">
    <property type="entry name" value="Acylphosphatase-like_dom_sf"/>
</dbReference>
<gene>
    <name evidence="2" type="ORF">K8089_14750</name>
</gene>
<protein>
    <submittedName>
        <fullName evidence="2">BLUF domain-containing protein</fullName>
    </submittedName>
</protein>
<reference evidence="2" key="1">
    <citation type="submission" date="2021-09" db="EMBL/GenBank/DDBJ databases">
        <title>Genome of Aequorivita sp. strain F47161.</title>
        <authorList>
            <person name="Wang Y."/>
        </authorList>
    </citation>
    <scope>NUCLEOTIDE SEQUENCE</scope>
    <source>
        <strain evidence="2">F47161</strain>
    </source>
</reference>
<dbReference type="Proteomes" id="UP001139461">
    <property type="component" value="Unassembled WGS sequence"/>
</dbReference>
<feature type="domain" description="BLUF" evidence="1">
    <location>
        <begin position="4"/>
        <end position="96"/>
    </location>
</feature>
<evidence type="ECO:0000313" key="2">
    <source>
        <dbReference type="EMBL" id="MCG2420284.1"/>
    </source>
</evidence>
<keyword evidence="3" id="KW-1185">Reference proteome</keyword>
<dbReference type="GO" id="GO:0009882">
    <property type="term" value="F:blue light photoreceptor activity"/>
    <property type="evidence" value="ECO:0007669"/>
    <property type="project" value="InterPro"/>
</dbReference>
<organism evidence="2 3">
    <name type="scientific">Aequorivita vitellina</name>
    <dbReference type="NCBI Taxonomy" id="2874475"/>
    <lineage>
        <taxon>Bacteria</taxon>
        <taxon>Pseudomonadati</taxon>
        <taxon>Bacteroidota</taxon>
        <taxon>Flavobacteriia</taxon>
        <taxon>Flavobacteriales</taxon>
        <taxon>Flavobacteriaceae</taxon>
        <taxon>Aequorivita</taxon>
    </lineage>
</organism>